<evidence type="ECO:0000259" key="19">
    <source>
        <dbReference type="Pfam" id="PF03717"/>
    </source>
</evidence>
<dbReference type="InterPro" id="IPR036138">
    <property type="entry name" value="PBP_dimer_sf"/>
</dbReference>
<comment type="function">
    <text evidence="16">Catalyzes cross-linking of the peptidoglycan cell wall at the division septum.</text>
</comment>
<dbReference type="HAMAP" id="MF_02080">
    <property type="entry name" value="FtsI_transpept"/>
    <property type="match status" value="1"/>
</dbReference>
<dbReference type="PANTHER" id="PTHR30627">
    <property type="entry name" value="PEPTIDOGLYCAN D,D-TRANSPEPTIDASE"/>
    <property type="match status" value="1"/>
</dbReference>
<evidence type="ECO:0000256" key="17">
    <source>
        <dbReference type="SAM" id="MobiDB-lite"/>
    </source>
</evidence>
<evidence type="ECO:0000256" key="8">
    <source>
        <dbReference type="ARBA" id="ARBA00022801"/>
    </source>
</evidence>
<comment type="caution">
    <text evidence="20">The sequence shown here is derived from an EMBL/GenBank/DDBJ whole genome shotgun (WGS) entry which is preliminary data.</text>
</comment>
<dbReference type="SUPFAM" id="SSF56519">
    <property type="entry name" value="Penicillin binding protein dimerisation domain"/>
    <property type="match status" value="1"/>
</dbReference>
<dbReference type="GO" id="GO:0008658">
    <property type="term" value="F:penicillin binding"/>
    <property type="evidence" value="ECO:0007669"/>
    <property type="project" value="InterPro"/>
</dbReference>
<feature type="domain" description="Penicillin-binding protein transpeptidase" evidence="18">
    <location>
        <begin position="250"/>
        <end position="545"/>
    </location>
</feature>
<keyword evidence="21" id="KW-1185">Reference proteome</keyword>
<reference evidence="20 21" key="1">
    <citation type="submission" date="2019-03" db="EMBL/GenBank/DDBJ databases">
        <title>Genomic Encyclopedia of Type Strains, Phase IV (KMG-IV): sequencing the most valuable type-strain genomes for metagenomic binning, comparative biology and taxonomic classification.</title>
        <authorList>
            <person name="Goeker M."/>
        </authorList>
    </citation>
    <scope>NUCLEOTIDE SEQUENCE [LARGE SCALE GENOMIC DNA]</scope>
    <source>
        <strain evidence="20 21">DSM 25287</strain>
    </source>
</reference>
<keyword evidence="15 16" id="KW-0961">Cell wall biogenesis/degradation</keyword>
<feature type="domain" description="Penicillin-binding protein dimerisation" evidence="19">
    <location>
        <begin position="60"/>
        <end position="208"/>
    </location>
</feature>
<keyword evidence="14 16" id="KW-0131">Cell cycle</keyword>
<evidence type="ECO:0000256" key="12">
    <source>
        <dbReference type="ARBA" id="ARBA00023136"/>
    </source>
</evidence>
<gene>
    <name evidence="16" type="primary">ftsI</name>
    <name evidence="20" type="ORF">EV699_11675</name>
</gene>
<dbReference type="AlphaFoldDB" id="A0A4R2L7P7"/>
<evidence type="ECO:0000256" key="2">
    <source>
        <dbReference type="ARBA" id="ARBA00022475"/>
    </source>
</evidence>
<evidence type="ECO:0000313" key="21">
    <source>
        <dbReference type="Proteomes" id="UP000295765"/>
    </source>
</evidence>
<dbReference type="InterPro" id="IPR037532">
    <property type="entry name" value="FtsI_transpept"/>
</dbReference>
<name>A0A4R2L7P7_9GAMM</name>
<evidence type="ECO:0000256" key="16">
    <source>
        <dbReference type="HAMAP-Rule" id="MF_02080"/>
    </source>
</evidence>
<feature type="region of interest" description="Disordered" evidence="17">
    <location>
        <begin position="563"/>
        <end position="585"/>
    </location>
</feature>
<evidence type="ECO:0000256" key="6">
    <source>
        <dbReference type="ARBA" id="ARBA00022670"/>
    </source>
</evidence>
<dbReference type="Gene3D" id="3.30.450.330">
    <property type="match status" value="1"/>
</dbReference>
<keyword evidence="8 16" id="KW-0378">Hydrolase</keyword>
<dbReference type="GO" id="GO:0008955">
    <property type="term" value="F:peptidoglycan glycosyltransferase activity"/>
    <property type="evidence" value="ECO:0007669"/>
    <property type="project" value="InterPro"/>
</dbReference>
<dbReference type="Gene3D" id="1.10.150.770">
    <property type="match status" value="1"/>
</dbReference>
<dbReference type="GO" id="GO:0005886">
    <property type="term" value="C:plasma membrane"/>
    <property type="evidence" value="ECO:0007669"/>
    <property type="project" value="UniProtKB-UniRule"/>
</dbReference>
<evidence type="ECO:0000256" key="14">
    <source>
        <dbReference type="ARBA" id="ARBA00023306"/>
    </source>
</evidence>
<keyword evidence="5 16" id="KW-0121">Carboxypeptidase</keyword>
<dbReference type="GO" id="GO:0009252">
    <property type="term" value="P:peptidoglycan biosynthetic process"/>
    <property type="evidence" value="ECO:0007669"/>
    <property type="project" value="UniProtKB-UniRule"/>
</dbReference>
<evidence type="ECO:0000256" key="15">
    <source>
        <dbReference type="ARBA" id="ARBA00023316"/>
    </source>
</evidence>
<dbReference type="Gene3D" id="3.40.710.10">
    <property type="entry name" value="DD-peptidase/beta-lactamase superfamily"/>
    <property type="match status" value="1"/>
</dbReference>
<accession>A0A4R2L7P7</accession>
<dbReference type="EC" id="3.4.16.4" evidence="16"/>
<keyword evidence="7 16" id="KW-0812">Transmembrane</keyword>
<evidence type="ECO:0000313" key="20">
    <source>
        <dbReference type="EMBL" id="TCO80169.1"/>
    </source>
</evidence>
<dbReference type="OrthoDB" id="9789078at2"/>
<keyword evidence="6 16" id="KW-0645">Protease</keyword>
<keyword evidence="3 16" id="KW-0997">Cell inner membrane</keyword>
<evidence type="ECO:0000256" key="11">
    <source>
        <dbReference type="ARBA" id="ARBA00022989"/>
    </source>
</evidence>
<feature type="compositionally biased region" description="Polar residues" evidence="17">
    <location>
        <begin position="570"/>
        <end position="579"/>
    </location>
</feature>
<comment type="pathway">
    <text evidence="16">Cell wall biogenesis; peptidoglycan biosynthesis.</text>
</comment>
<comment type="catalytic activity">
    <reaction evidence="16">
        <text>Preferential cleavage: (Ac)2-L-Lys-D-Ala-|-D-Ala. Also transpeptidation of peptidyl-alanyl moieties that are N-acyl substituents of D-alanine.</text>
        <dbReference type="EC" id="3.4.16.4"/>
    </reaction>
</comment>
<evidence type="ECO:0000256" key="13">
    <source>
        <dbReference type="ARBA" id="ARBA00023210"/>
    </source>
</evidence>
<dbReference type="Pfam" id="PF00905">
    <property type="entry name" value="Transpeptidase"/>
    <property type="match status" value="1"/>
</dbReference>
<evidence type="ECO:0000256" key="9">
    <source>
        <dbReference type="ARBA" id="ARBA00022960"/>
    </source>
</evidence>
<keyword evidence="2 16" id="KW-1003">Cell membrane</keyword>
<dbReference type="GO" id="GO:0008360">
    <property type="term" value="P:regulation of cell shape"/>
    <property type="evidence" value="ECO:0007669"/>
    <property type="project" value="UniProtKB-KW"/>
</dbReference>
<dbReference type="UniPathway" id="UPA00219"/>
<comment type="similarity">
    <text evidence="16">Belongs to the transpeptidase family. FtsI subfamily.</text>
</comment>
<feature type="active site" description="Acyl-ester intermediate" evidence="16">
    <location>
        <position position="296"/>
    </location>
</feature>
<dbReference type="Pfam" id="PF03717">
    <property type="entry name" value="PBP_dimer"/>
    <property type="match status" value="1"/>
</dbReference>
<dbReference type="Proteomes" id="UP000295765">
    <property type="component" value="Unassembled WGS sequence"/>
</dbReference>
<dbReference type="GO" id="GO:0071555">
    <property type="term" value="P:cell wall organization"/>
    <property type="evidence" value="ECO:0007669"/>
    <property type="project" value="UniProtKB-KW"/>
</dbReference>
<evidence type="ECO:0000256" key="5">
    <source>
        <dbReference type="ARBA" id="ARBA00022645"/>
    </source>
</evidence>
<keyword evidence="9 16" id="KW-0133">Cell shape</keyword>
<dbReference type="Gene3D" id="3.90.1310.10">
    <property type="entry name" value="Penicillin-binding protein 2a (Domain 2)"/>
    <property type="match status" value="1"/>
</dbReference>
<evidence type="ECO:0000256" key="4">
    <source>
        <dbReference type="ARBA" id="ARBA00022618"/>
    </source>
</evidence>
<dbReference type="GO" id="GO:0006508">
    <property type="term" value="P:proteolysis"/>
    <property type="evidence" value="ECO:0007669"/>
    <property type="project" value="UniProtKB-KW"/>
</dbReference>
<evidence type="ECO:0000256" key="3">
    <source>
        <dbReference type="ARBA" id="ARBA00022519"/>
    </source>
</evidence>
<dbReference type="InterPro" id="IPR001460">
    <property type="entry name" value="PCN-bd_Tpept"/>
</dbReference>
<keyword evidence="13 16" id="KW-0717">Septation</keyword>
<keyword evidence="4 16" id="KW-0132">Cell division</keyword>
<sequence>MKAPTRSSRQSWSANRRRLALALLGAAAVGIFARAVYLQVIDTEFLQGQGDERFLRTVAVPAHRGMVLDRNGEPLAVSSPVDSVWAHPPTLLAHRERLPELARMLDINVAELESKVLARGEKEFMYLKRAMEPDAAHRVASLGVPGVFLQREYRRYYPAAEVTSHLLGFTNIDDEGQEGIELAHNRELQGVQGEKSVIKDRLGRIVEDVESVREPQPGRDVALSIDRRIQYLAYRAVKAAMIEHHAAAASAVVLDVNTGEVLAMVNQPAVNPNNRQELKSDLLRNRALTDVYEPGSVMKPFTVALGLESGRYTPETPINTSPGYMSVGRYTVKDTHNYGLIDVSRVIIKSSNVGATKIALSMPAEKLWDLFRKLGFGRPTDIGFPGEQGGWLAHYSRWSTIGHANQSFGYGISMTPLQLARAYAALASGGVIRPVSLVKVTQPPAGERILSETTVRKLFPMLEAVVSRDGTAIQASVPGYRVGGKTGTVHKIIGRGYAKNNYYSVFAGFAPLSKPRLAMVVIVDDPKGKSYYGGLVAAPVFSKVMAGALRILNVPPDNVVDPKRQPLGTVASTATSPNAASRVRP</sequence>
<evidence type="ECO:0000256" key="1">
    <source>
        <dbReference type="ARBA" id="ARBA00004370"/>
    </source>
</evidence>
<comment type="subcellular location">
    <subcellularLocation>
        <location evidence="1">Membrane</location>
    </subcellularLocation>
</comment>
<dbReference type="GO" id="GO:0000917">
    <property type="term" value="P:division septum assembly"/>
    <property type="evidence" value="ECO:0007669"/>
    <property type="project" value="UniProtKB-KW"/>
</dbReference>
<evidence type="ECO:0000259" key="18">
    <source>
        <dbReference type="Pfam" id="PF00905"/>
    </source>
</evidence>
<dbReference type="InterPro" id="IPR012338">
    <property type="entry name" value="Beta-lactam/transpept-like"/>
</dbReference>
<dbReference type="GO" id="GO:0009002">
    <property type="term" value="F:serine-type D-Ala-D-Ala carboxypeptidase activity"/>
    <property type="evidence" value="ECO:0007669"/>
    <property type="project" value="UniProtKB-UniRule"/>
</dbReference>
<keyword evidence="12 16" id="KW-0472">Membrane</keyword>
<dbReference type="InterPro" id="IPR005311">
    <property type="entry name" value="PBP_dimer"/>
</dbReference>
<keyword evidence="10 16" id="KW-0573">Peptidoglycan synthesis</keyword>
<dbReference type="SUPFAM" id="SSF56601">
    <property type="entry name" value="beta-lactamase/transpeptidase-like"/>
    <property type="match status" value="1"/>
</dbReference>
<dbReference type="RefSeq" id="WP_132544179.1">
    <property type="nucleotide sequence ID" value="NZ_SLWY01000016.1"/>
</dbReference>
<keyword evidence="11 16" id="KW-1133">Transmembrane helix</keyword>
<evidence type="ECO:0000256" key="7">
    <source>
        <dbReference type="ARBA" id="ARBA00022692"/>
    </source>
</evidence>
<proteinExistence type="inferred from homology"/>
<dbReference type="InterPro" id="IPR050515">
    <property type="entry name" value="Beta-lactam/transpept"/>
</dbReference>
<organism evidence="20 21">
    <name type="scientific">Plasticicumulans lactativorans</name>
    <dbReference type="NCBI Taxonomy" id="1133106"/>
    <lineage>
        <taxon>Bacteria</taxon>
        <taxon>Pseudomonadati</taxon>
        <taxon>Pseudomonadota</taxon>
        <taxon>Gammaproteobacteria</taxon>
        <taxon>Candidatus Competibacteraceae</taxon>
        <taxon>Plasticicumulans</taxon>
    </lineage>
</organism>
<dbReference type="GO" id="GO:0043093">
    <property type="term" value="P:FtsZ-dependent cytokinesis"/>
    <property type="evidence" value="ECO:0007669"/>
    <property type="project" value="UniProtKB-UniRule"/>
</dbReference>
<dbReference type="EMBL" id="SLWY01000016">
    <property type="protein sequence ID" value="TCO80169.1"/>
    <property type="molecule type" value="Genomic_DNA"/>
</dbReference>
<evidence type="ECO:0000256" key="10">
    <source>
        <dbReference type="ARBA" id="ARBA00022984"/>
    </source>
</evidence>
<protein>
    <recommendedName>
        <fullName evidence="16">Peptidoglycan D,D-transpeptidase FtsI</fullName>
        <ecNumber evidence="16">3.4.16.4</ecNumber>
    </recommendedName>
    <alternativeName>
        <fullName evidence="16">Penicillin-binding protein 3</fullName>
        <shortName evidence="16">PBP-3</shortName>
    </alternativeName>
</protein>
<dbReference type="PANTHER" id="PTHR30627:SF1">
    <property type="entry name" value="PEPTIDOGLYCAN D,D-TRANSPEPTIDASE FTSI"/>
    <property type="match status" value="1"/>
</dbReference>